<dbReference type="SMART" id="SM00388">
    <property type="entry name" value="HisKA"/>
    <property type="match status" value="1"/>
</dbReference>
<dbReference type="PROSITE" id="PS50109">
    <property type="entry name" value="HIS_KIN"/>
    <property type="match status" value="1"/>
</dbReference>
<evidence type="ECO:0000256" key="3">
    <source>
        <dbReference type="ARBA" id="ARBA00012438"/>
    </source>
</evidence>
<dbReference type="InterPro" id="IPR011006">
    <property type="entry name" value="CheY-like_superfamily"/>
</dbReference>
<dbReference type="Pfam" id="PF21623">
    <property type="entry name" value="HK_sensor_dom_bact"/>
    <property type="match status" value="1"/>
</dbReference>
<evidence type="ECO:0000259" key="12">
    <source>
        <dbReference type="PROSITE" id="PS50109"/>
    </source>
</evidence>
<comment type="subcellular location">
    <subcellularLocation>
        <location evidence="2">Cell membrane</location>
        <topology evidence="2">Multi-pass membrane protein</topology>
    </subcellularLocation>
</comment>
<dbReference type="Gene3D" id="3.30.450.20">
    <property type="entry name" value="PAS domain"/>
    <property type="match status" value="1"/>
</dbReference>
<evidence type="ECO:0000256" key="7">
    <source>
        <dbReference type="ARBA" id="ARBA00022692"/>
    </source>
</evidence>
<dbReference type="SUPFAM" id="SSF52172">
    <property type="entry name" value="CheY-like"/>
    <property type="match status" value="1"/>
</dbReference>
<evidence type="ECO:0000256" key="2">
    <source>
        <dbReference type="ARBA" id="ARBA00004651"/>
    </source>
</evidence>
<comment type="caution">
    <text evidence="15">The sequence shown here is derived from an EMBL/GenBank/DDBJ whole genome shotgun (WGS) entry which is preliminary data.</text>
</comment>
<evidence type="ECO:0000256" key="5">
    <source>
        <dbReference type="ARBA" id="ARBA00022553"/>
    </source>
</evidence>
<dbReference type="SMART" id="SM00387">
    <property type="entry name" value="HATPase_c"/>
    <property type="match status" value="1"/>
</dbReference>
<dbReference type="GO" id="GO:0005524">
    <property type="term" value="F:ATP binding"/>
    <property type="evidence" value="ECO:0007669"/>
    <property type="project" value="UniProtKB-KW"/>
</dbReference>
<gene>
    <name evidence="15" type="ORF">N7U62_02620</name>
</gene>
<dbReference type="SUPFAM" id="SSF47384">
    <property type="entry name" value="Homodimeric domain of signal transducing histidine kinase"/>
    <property type="match status" value="1"/>
</dbReference>
<feature type="domain" description="Histidine kinase" evidence="12">
    <location>
        <begin position="417"/>
        <end position="633"/>
    </location>
</feature>
<dbReference type="Gene3D" id="3.30.565.10">
    <property type="entry name" value="Histidine kinase-like ATPase, C-terminal domain"/>
    <property type="match status" value="1"/>
</dbReference>
<evidence type="ECO:0000256" key="11">
    <source>
        <dbReference type="SAM" id="Phobius"/>
    </source>
</evidence>
<dbReference type="Pfam" id="PF00512">
    <property type="entry name" value="HisKA"/>
    <property type="match status" value="1"/>
</dbReference>
<feature type="domain" description="Response regulatory" evidence="13">
    <location>
        <begin position="657"/>
        <end position="766"/>
    </location>
</feature>
<dbReference type="InterPro" id="IPR036097">
    <property type="entry name" value="HisK_dim/P_sf"/>
</dbReference>
<dbReference type="PRINTS" id="PR00344">
    <property type="entry name" value="BCTRLSENSOR"/>
</dbReference>
<comment type="catalytic activity">
    <reaction evidence="1">
        <text>ATP + protein L-histidine = ADP + protein N-phospho-L-histidine.</text>
        <dbReference type="EC" id="2.7.13.3"/>
    </reaction>
</comment>
<dbReference type="InterPro" id="IPR005467">
    <property type="entry name" value="His_kinase_dom"/>
</dbReference>
<dbReference type="Gene3D" id="6.10.340.10">
    <property type="match status" value="1"/>
</dbReference>
<dbReference type="CDD" id="cd00082">
    <property type="entry name" value="HisKA"/>
    <property type="match status" value="1"/>
</dbReference>
<keyword evidence="7 11" id="KW-0812">Transmembrane</keyword>
<feature type="transmembrane region" description="Helical" evidence="11">
    <location>
        <begin position="12"/>
        <end position="36"/>
    </location>
</feature>
<evidence type="ECO:0000256" key="8">
    <source>
        <dbReference type="ARBA" id="ARBA00022777"/>
    </source>
</evidence>
<dbReference type="EC" id="2.7.13.3" evidence="3"/>
<evidence type="ECO:0000256" key="4">
    <source>
        <dbReference type="ARBA" id="ARBA00022475"/>
    </source>
</evidence>
<dbReference type="SUPFAM" id="SSF55874">
    <property type="entry name" value="ATPase domain of HSP90 chaperone/DNA topoisomerase II/histidine kinase"/>
    <property type="match status" value="1"/>
</dbReference>
<feature type="modified residue" description="4-aspartylphosphate" evidence="10">
    <location>
        <position position="706"/>
    </location>
</feature>
<dbReference type="CDD" id="cd00156">
    <property type="entry name" value="REC"/>
    <property type="match status" value="1"/>
</dbReference>
<dbReference type="Gene3D" id="3.40.50.2300">
    <property type="match status" value="1"/>
</dbReference>
<dbReference type="InterPro" id="IPR048760">
    <property type="entry name" value="VP0354-like_sensor_dom"/>
</dbReference>
<proteinExistence type="predicted"/>
<name>A0ABT3CP79_9BACT</name>
<feature type="domain" description="HAMP" evidence="14">
    <location>
        <begin position="346"/>
        <end position="395"/>
    </location>
</feature>
<feature type="transmembrane region" description="Helical" evidence="11">
    <location>
        <begin position="326"/>
        <end position="344"/>
    </location>
</feature>
<evidence type="ECO:0000256" key="6">
    <source>
        <dbReference type="ARBA" id="ARBA00022679"/>
    </source>
</evidence>
<keyword evidence="4" id="KW-1003">Cell membrane</keyword>
<keyword evidence="8" id="KW-0418">Kinase</keyword>
<dbReference type="PROSITE" id="PS50110">
    <property type="entry name" value="RESPONSE_REGULATORY"/>
    <property type="match status" value="1"/>
</dbReference>
<dbReference type="InterPro" id="IPR004358">
    <property type="entry name" value="Sig_transdc_His_kin-like_C"/>
</dbReference>
<keyword evidence="5 10" id="KW-0597">Phosphoprotein</keyword>
<evidence type="ECO:0000256" key="10">
    <source>
        <dbReference type="PROSITE-ProRule" id="PRU00169"/>
    </source>
</evidence>
<protein>
    <recommendedName>
        <fullName evidence="3">histidine kinase</fullName>
        <ecNumber evidence="3">2.7.13.3</ecNumber>
    </recommendedName>
</protein>
<dbReference type="InterPro" id="IPR003661">
    <property type="entry name" value="HisK_dim/P_dom"/>
</dbReference>
<evidence type="ECO:0000259" key="13">
    <source>
        <dbReference type="PROSITE" id="PS50110"/>
    </source>
</evidence>
<keyword evidence="16" id="KW-1185">Reference proteome</keyword>
<dbReference type="Pfam" id="PF02518">
    <property type="entry name" value="HATPase_c"/>
    <property type="match status" value="1"/>
</dbReference>
<sequence length="879" mass="100560">MKQEKVRFWNSIVSRFGLIFAILILSAILVSGYLVYEQAAQVIVSHSQERIKHTSALARQNFYDVLNEVTNDIAILAESATVSRYVKSPTLDNGDDLASLFSVTLKNKKDYFQVRLISAEDKGTELLRFDKKGGRIIRTPDSLLQEKGKKGYFLNALKLDGGQFFFSEINLNQEFGVVSHPITPTLRAVGRIQDIEGQLKALVVINVDLTSYFNELDQLIAGDAKLFITNNYDEYLYASDKSKCFGRQLETGESLQNDFNLNTWQLIAAAPDFDFMQDKMGNRYLYHIEELRYASGYQVIYLVSFMRSEDLFASAENVRKSALSKVIMICVFLLLAVFVIVWLYSKRIAKVTMMIASYENSGEEQSILNENRKDEVGVLVRAFQGMRERIDRQMTDLKDALSREQAAIREKDEFLQNMSHELRTPLNAILGLVQLMYKNKPSKNQLPILDSMQRSASNLADLMYDVLDHQKLVEGKVEIRRSPQVLTELLNDIYSSYQYEALNKKLKFSIDIGDEIKGKRYLLDPLRFKQIVTNLVVNAIKYTREGEVKLTAAVVDGLLKISVSDTGIGIKEESLQKIRDRFYQEQGGTDRSDGFGLGLSIVKQLLRLFNGQLLIESVFQKGSVFTVELPVQPYEGAMELEVKDTGSRLPELQSKYKVLHIEDDPATALLISDILGLDKIELIQVNTLIKAKAVLASDEFDLILSDMRLDGEHLGPFLKKLIEGEQEAMMMLVSALEPDEMVGISPYYVQKPFDREQVLDMVYQLLGQSEWSKPQLDTIFSQYDHDRKKIDNYLKILISEFSSYLDRIQNVWQSKEQKEWEAIHHRLVTHIKSLSLDRLAAHWPEKLLELEEGDYHFIVNQILYCLTCFRCEARLNSIG</sequence>
<keyword evidence="15" id="KW-0547">Nucleotide-binding</keyword>
<dbReference type="RefSeq" id="WP_264136321.1">
    <property type="nucleotide sequence ID" value="NZ_JAOYOD010000001.1"/>
</dbReference>
<dbReference type="CDD" id="cd06225">
    <property type="entry name" value="HAMP"/>
    <property type="match status" value="1"/>
</dbReference>
<dbReference type="Proteomes" id="UP001300692">
    <property type="component" value="Unassembled WGS sequence"/>
</dbReference>
<organism evidence="15 16">
    <name type="scientific">Reichenbachiella ulvae</name>
    <dbReference type="NCBI Taxonomy" id="2980104"/>
    <lineage>
        <taxon>Bacteria</taxon>
        <taxon>Pseudomonadati</taxon>
        <taxon>Bacteroidota</taxon>
        <taxon>Cytophagia</taxon>
        <taxon>Cytophagales</taxon>
        <taxon>Reichenbachiellaceae</taxon>
        <taxon>Reichenbachiella</taxon>
    </lineage>
</organism>
<dbReference type="SUPFAM" id="SSF103190">
    <property type="entry name" value="Sensory domain-like"/>
    <property type="match status" value="1"/>
</dbReference>
<keyword evidence="6" id="KW-0808">Transferase</keyword>
<keyword evidence="9 11" id="KW-1133">Transmembrane helix</keyword>
<dbReference type="InterPro" id="IPR001789">
    <property type="entry name" value="Sig_transdc_resp-reg_receiver"/>
</dbReference>
<dbReference type="InterPro" id="IPR036890">
    <property type="entry name" value="HATPase_C_sf"/>
</dbReference>
<keyword evidence="11" id="KW-0472">Membrane</keyword>
<dbReference type="InterPro" id="IPR029151">
    <property type="entry name" value="Sensor-like_sf"/>
</dbReference>
<keyword evidence="15" id="KW-0067">ATP-binding</keyword>
<dbReference type="PANTHER" id="PTHR43047">
    <property type="entry name" value="TWO-COMPONENT HISTIDINE PROTEIN KINASE"/>
    <property type="match status" value="1"/>
</dbReference>
<dbReference type="EMBL" id="JAOYOD010000001">
    <property type="protein sequence ID" value="MCV9385535.1"/>
    <property type="molecule type" value="Genomic_DNA"/>
</dbReference>
<dbReference type="InterPro" id="IPR003594">
    <property type="entry name" value="HATPase_dom"/>
</dbReference>
<dbReference type="InterPro" id="IPR003660">
    <property type="entry name" value="HAMP_dom"/>
</dbReference>
<dbReference type="PANTHER" id="PTHR43047:SF72">
    <property type="entry name" value="OSMOSENSING HISTIDINE PROTEIN KINASE SLN1"/>
    <property type="match status" value="1"/>
</dbReference>
<dbReference type="Gene3D" id="1.10.287.130">
    <property type="match status" value="1"/>
</dbReference>
<evidence type="ECO:0000256" key="9">
    <source>
        <dbReference type="ARBA" id="ARBA00022989"/>
    </source>
</evidence>
<dbReference type="PROSITE" id="PS50885">
    <property type="entry name" value="HAMP"/>
    <property type="match status" value="1"/>
</dbReference>
<evidence type="ECO:0000313" key="15">
    <source>
        <dbReference type="EMBL" id="MCV9385535.1"/>
    </source>
</evidence>
<evidence type="ECO:0000256" key="1">
    <source>
        <dbReference type="ARBA" id="ARBA00000085"/>
    </source>
</evidence>
<evidence type="ECO:0000313" key="16">
    <source>
        <dbReference type="Proteomes" id="UP001300692"/>
    </source>
</evidence>
<reference evidence="15 16" key="1">
    <citation type="submission" date="2022-10" db="EMBL/GenBank/DDBJ databases">
        <title>Comparative genomics and taxonomic characterization of three novel marine species of genus Reichenbachiella exhibiting antioxidant and polysaccharide degradation activities.</title>
        <authorList>
            <person name="Muhammad N."/>
            <person name="Lee Y.-J."/>
            <person name="Ko J."/>
            <person name="Kim S.-G."/>
        </authorList>
    </citation>
    <scope>NUCLEOTIDE SEQUENCE [LARGE SCALE GENOMIC DNA]</scope>
    <source>
        <strain evidence="15 16">ABR2-5</strain>
    </source>
</reference>
<accession>A0ABT3CP79</accession>
<evidence type="ECO:0000259" key="14">
    <source>
        <dbReference type="PROSITE" id="PS50885"/>
    </source>
</evidence>